<evidence type="ECO:0000313" key="3">
    <source>
        <dbReference type="RefSeq" id="XP_027343162.1"/>
    </source>
</evidence>
<dbReference type="RefSeq" id="XP_027343162.1">
    <property type="nucleotide sequence ID" value="XM_027487361.1"/>
</dbReference>
<sequence length="192" mass="22167">MELVDLPLMEEEVKRMILEYEGEKVQSLMDFILCSLRGCLYKIVFKLLTNRLKEVMNSIISEQQSAFISGRNMLDSVLVANEVFEYVRRHNKRCFVLKFDYEKAYDLVEWGYILFMLCSFGFSEKWVHIGRGLKQGIFLPFFFLAAAEGLGVLIRKAVAYELFFGVKIVVGVPDIFLLQFADDILIMGDASI</sequence>
<dbReference type="InterPro" id="IPR052343">
    <property type="entry name" value="Retrotransposon-Effector_Assoc"/>
</dbReference>
<dbReference type="Proteomes" id="UP000694853">
    <property type="component" value="Unplaced"/>
</dbReference>
<organism evidence="2 3">
    <name type="scientific">Abrus precatorius</name>
    <name type="common">Indian licorice</name>
    <name type="synonym">Glycine abrus</name>
    <dbReference type="NCBI Taxonomy" id="3816"/>
    <lineage>
        <taxon>Eukaryota</taxon>
        <taxon>Viridiplantae</taxon>
        <taxon>Streptophyta</taxon>
        <taxon>Embryophyta</taxon>
        <taxon>Tracheophyta</taxon>
        <taxon>Spermatophyta</taxon>
        <taxon>Magnoliopsida</taxon>
        <taxon>eudicotyledons</taxon>
        <taxon>Gunneridae</taxon>
        <taxon>Pentapetalae</taxon>
        <taxon>rosids</taxon>
        <taxon>fabids</taxon>
        <taxon>Fabales</taxon>
        <taxon>Fabaceae</taxon>
        <taxon>Papilionoideae</taxon>
        <taxon>50 kb inversion clade</taxon>
        <taxon>NPAAA clade</taxon>
        <taxon>indigoferoid/millettioid clade</taxon>
        <taxon>Abreae</taxon>
        <taxon>Abrus</taxon>
    </lineage>
</organism>
<dbReference type="PANTHER" id="PTHR46890:SF48">
    <property type="entry name" value="RNA-DIRECTED DNA POLYMERASE"/>
    <property type="match status" value="1"/>
</dbReference>
<accession>A0A8B8KH67</accession>
<evidence type="ECO:0000259" key="1">
    <source>
        <dbReference type="Pfam" id="PF00078"/>
    </source>
</evidence>
<dbReference type="GeneID" id="113855733"/>
<dbReference type="OrthoDB" id="1938551at2759"/>
<reference evidence="3" key="2">
    <citation type="submission" date="2025-08" db="UniProtKB">
        <authorList>
            <consortium name="RefSeq"/>
        </authorList>
    </citation>
    <scope>IDENTIFICATION</scope>
    <source>
        <tissue evidence="3">Young leaves</tissue>
    </source>
</reference>
<dbReference type="Pfam" id="PF00078">
    <property type="entry name" value="RVT_1"/>
    <property type="match status" value="1"/>
</dbReference>
<dbReference type="KEGG" id="aprc:113855733"/>
<feature type="domain" description="Reverse transcriptase" evidence="1">
    <location>
        <begin position="35"/>
        <end position="189"/>
    </location>
</feature>
<reference evidence="2" key="1">
    <citation type="journal article" date="2019" name="Toxins">
        <title>Detection of Abrin-Like and Prepropulchellin-Like Toxin Genes and Transcripts Using Whole Genome Sequencing and Full-Length Transcript Sequencing of Abrus precatorius.</title>
        <authorList>
            <person name="Hovde B.T."/>
            <person name="Daligault H.E."/>
            <person name="Hanschen E.R."/>
            <person name="Kunde Y.A."/>
            <person name="Johnson M.B."/>
            <person name="Starkenburg S.R."/>
            <person name="Johnson S.L."/>
        </authorList>
    </citation>
    <scope>NUCLEOTIDE SEQUENCE [LARGE SCALE GENOMIC DNA]</scope>
</reference>
<name>A0A8B8KH67_ABRPR</name>
<evidence type="ECO:0000313" key="2">
    <source>
        <dbReference type="Proteomes" id="UP000694853"/>
    </source>
</evidence>
<dbReference type="PANTHER" id="PTHR46890">
    <property type="entry name" value="NON-LTR RETROLELEMENT REVERSE TRANSCRIPTASE-LIKE PROTEIN-RELATED"/>
    <property type="match status" value="1"/>
</dbReference>
<keyword evidence="2" id="KW-1185">Reference proteome</keyword>
<dbReference type="AlphaFoldDB" id="A0A8B8KH67"/>
<proteinExistence type="predicted"/>
<gene>
    <name evidence="3" type="primary">LOC113855733</name>
</gene>
<protein>
    <submittedName>
        <fullName evidence="3">Uncharacterized protein LOC113855733</fullName>
    </submittedName>
</protein>
<dbReference type="CDD" id="cd01650">
    <property type="entry name" value="RT_nLTR_like"/>
    <property type="match status" value="1"/>
</dbReference>
<dbReference type="InterPro" id="IPR000477">
    <property type="entry name" value="RT_dom"/>
</dbReference>